<evidence type="ECO:0000256" key="4">
    <source>
        <dbReference type="ARBA" id="ARBA00022989"/>
    </source>
</evidence>
<reference evidence="7 8" key="1">
    <citation type="submission" date="2020-08" db="EMBL/GenBank/DDBJ databases">
        <title>Genomic Encyclopedia of Type Strains, Phase IV (KMG-IV): sequencing the most valuable type-strain genomes for metagenomic binning, comparative biology and taxonomic classification.</title>
        <authorList>
            <person name="Goeker M."/>
        </authorList>
    </citation>
    <scope>NUCLEOTIDE SEQUENCE [LARGE SCALE GENOMIC DNA]</scope>
    <source>
        <strain evidence="7 8">DSM 102189</strain>
    </source>
</reference>
<dbReference type="InterPro" id="IPR050833">
    <property type="entry name" value="Poly_Biosynth_Transport"/>
</dbReference>
<feature type="transmembrane region" description="Helical" evidence="6">
    <location>
        <begin position="338"/>
        <end position="360"/>
    </location>
</feature>
<accession>A0A841L9U2</accession>
<feature type="transmembrane region" description="Helical" evidence="6">
    <location>
        <begin position="92"/>
        <end position="113"/>
    </location>
</feature>
<feature type="transmembrane region" description="Helical" evidence="6">
    <location>
        <begin position="193"/>
        <end position="217"/>
    </location>
</feature>
<feature type="transmembrane region" description="Helical" evidence="6">
    <location>
        <begin position="125"/>
        <end position="144"/>
    </location>
</feature>
<dbReference type="AlphaFoldDB" id="A0A841L9U2"/>
<feature type="transmembrane region" description="Helical" evidence="6">
    <location>
        <begin position="150"/>
        <end position="172"/>
    </location>
</feature>
<evidence type="ECO:0000256" key="6">
    <source>
        <dbReference type="SAM" id="Phobius"/>
    </source>
</evidence>
<gene>
    <name evidence="7" type="ORF">FHS79_003401</name>
</gene>
<dbReference type="Proteomes" id="UP000538147">
    <property type="component" value="Unassembled WGS sequence"/>
</dbReference>
<dbReference type="RefSeq" id="WP_184202718.1">
    <property type="nucleotide sequence ID" value="NZ_BMOX01000006.1"/>
</dbReference>
<name>A0A841L9U2_9SPHN</name>
<keyword evidence="5 6" id="KW-0472">Membrane</keyword>
<feature type="transmembrane region" description="Helical" evidence="6">
    <location>
        <begin position="271"/>
        <end position="291"/>
    </location>
</feature>
<keyword evidence="2" id="KW-1003">Cell membrane</keyword>
<comment type="caution">
    <text evidence="7">The sequence shown here is derived from an EMBL/GenBank/DDBJ whole genome shotgun (WGS) entry which is preliminary data.</text>
</comment>
<comment type="subcellular location">
    <subcellularLocation>
        <location evidence="1">Cell membrane</location>
        <topology evidence="1">Multi-pass membrane protein</topology>
    </subcellularLocation>
</comment>
<evidence type="ECO:0000256" key="2">
    <source>
        <dbReference type="ARBA" id="ARBA00022475"/>
    </source>
</evidence>
<dbReference type="EMBL" id="JACIIV010000035">
    <property type="protein sequence ID" value="MBB6229200.1"/>
    <property type="molecule type" value="Genomic_DNA"/>
</dbReference>
<protein>
    <submittedName>
        <fullName evidence="7">O-antigen/teichoic acid export membrane protein</fullName>
    </submittedName>
</protein>
<feature type="transmembrane region" description="Helical" evidence="6">
    <location>
        <begin position="15"/>
        <end position="37"/>
    </location>
</feature>
<evidence type="ECO:0000313" key="8">
    <source>
        <dbReference type="Proteomes" id="UP000538147"/>
    </source>
</evidence>
<evidence type="ECO:0000256" key="5">
    <source>
        <dbReference type="ARBA" id="ARBA00023136"/>
    </source>
</evidence>
<dbReference type="PANTHER" id="PTHR30250">
    <property type="entry name" value="PST FAMILY PREDICTED COLANIC ACID TRANSPORTER"/>
    <property type="match status" value="1"/>
</dbReference>
<dbReference type="PANTHER" id="PTHR30250:SF11">
    <property type="entry name" value="O-ANTIGEN TRANSPORTER-RELATED"/>
    <property type="match status" value="1"/>
</dbReference>
<keyword evidence="4 6" id="KW-1133">Transmembrane helix</keyword>
<organism evidence="7 8">
    <name type="scientific">Polymorphobacter multimanifer</name>
    <dbReference type="NCBI Taxonomy" id="1070431"/>
    <lineage>
        <taxon>Bacteria</taxon>
        <taxon>Pseudomonadati</taxon>
        <taxon>Pseudomonadota</taxon>
        <taxon>Alphaproteobacteria</taxon>
        <taxon>Sphingomonadales</taxon>
        <taxon>Sphingosinicellaceae</taxon>
        <taxon>Polymorphobacter</taxon>
    </lineage>
</organism>
<sequence length="391" mass="40417">MLARLVGPAVVGDQGFAVLTATLLGLIAMRGLDLVALREIAGALRQADEGAAAGVLRYARRWISVSAVGLSLLWALLSLFTPIAERLAVDAGALAVASVGIASVALSRLGLAAVRGLGRPVAGQFLEGLSSLLFVAMIAVAFWRGDVFDAQTAVVLFFTCQSLAMVAIWIIVQRATRGWAVATAVDGGKLTRAGLPMMAVQATHMFSDWLLLALIAGAASAADMGAMRVAMQIVLVLTLVVATGETYLSAKVAGDIRAGRPDLVWARHRRASLAMALALGPLVLICIVFPAPLLAFAFGPAFVVAAPALAIMAIGQATKTVTGPIGGLLNMAGHERALMAITAAGVILLLVLAFLLVPIWGLTGAATAHAASVAFRNIFTYVAARRLVREG</sequence>
<proteinExistence type="predicted"/>
<evidence type="ECO:0000256" key="1">
    <source>
        <dbReference type="ARBA" id="ARBA00004651"/>
    </source>
</evidence>
<feature type="transmembrane region" description="Helical" evidence="6">
    <location>
        <begin position="229"/>
        <end position="250"/>
    </location>
</feature>
<dbReference type="GO" id="GO:0005886">
    <property type="term" value="C:plasma membrane"/>
    <property type="evidence" value="ECO:0007669"/>
    <property type="project" value="UniProtKB-SubCell"/>
</dbReference>
<keyword evidence="8" id="KW-1185">Reference proteome</keyword>
<evidence type="ECO:0000256" key="3">
    <source>
        <dbReference type="ARBA" id="ARBA00022692"/>
    </source>
</evidence>
<evidence type="ECO:0000313" key="7">
    <source>
        <dbReference type="EMBL" id="MBB6229200.1"/>
    </source>
</evidence>
<keyword evidence="3 6" id="KW-0812">Transmembrane</keyword>
<feature type="transmembrane region" description="Helical" evidence="6">
    <location>
        <begin position="58"/>
        <end position="80"/>
    </location>
</feature>